<evidence type="ECO:0000313" key="6">
    <source>
        <dbReference type="Proteomes" id="UP000539064"/>
    </source>
</evidence>
<feature type="compositionally biased region" description="Basic and acidic residues" evidence="1">
    <location>
        <begin position="164"/>
        <end position="182"/>
    </location>
</feature>
<evidence type="ECO:0008006" key="9">
    <source>
        <dbReference type="Google" id="ProtNLM"/>
    </source>
</evidence>
<dbReference type="EMBL" id="JAARPT010000003">
    <property type="protein sequence ID" value="MBC1401360.1"/>
    <property type="molecule type" value="Genomic_DNA"/>
</dbReference>
<accession>A0A7X0XVT5</accession>
<dbReference type="Proteomes" id="UP000574104">
    <property type="component" value="Unassembled WGS sequence"/>
</dbReference>
<evidence type="ECO:0000313" key="8">
    <source>
        <dbReference type="Proteomes" id="UP000574104"/>
    </source>
</evidence>
<dbReference type="Proteomes" id="UP000544413">
    <property type="component" value="Unassembled WGS sequence"/>
</dbReference>
<dbReference type="EMBL" id="JAARSH010000005">
    <property type="protein sequence ID" value="MBC1616373.1"/>
    <property type="molecule type" value="Genomic_DNA"/>
</dbReference>
<sequence length="205" mass="23037">MGKVKLLIPFVCFIFLVACGNEKADTQKEDDNTLKASVHTSIEDVSYEQAIEEADLIAEVSIKKIQGIVEGGNNIVAKTKFEGHIDKVYAGSKKDNDTISILQEGKDGMEVEDYPVFEPGEKYILMLMDSGDKKTYWIKGQVNGTYLVEDKSILKFGEKEEALPEKEDKNTIEASIKEKQEETDGNSQILDTKMFKKQLESDVRK</sequence>
<evidence type="ECO:0000313" key="7">
    <source>
        <dbReference type="Proteomes" id="UP000544413"/>
    </source>
</evidence>
<keyword evidence="2" id="KW-0732">Signal</keyword>
<feature type="signal peptide" evidence="2">
    <location>
        <begin position="1"/>
        <end position="20"/>
    </location>
</feature>
<dbReference type="AlphaFoldDB" id="A0A7X0XVT5"/>
<organism evidence="5 6">
    <name type="scientific">Listeria booriae</name>
    <dbReference type="NCBI Taxonomy" id="1552123"/>
    <lineage>
        <taxon>Bacteria</taxon>
        <taxon>Bacillati</taxon>
        <taxon>Bacillota</taxon>
        <taxon>Bacilli</taxon>
        <taxon>Bacillales</taxon>
        <taxon>Listeriaceae</taxon>
        <taxon>Listeria</taxon>
    </lineage>
</organism>
<evidence type="ECO:0000256" key="2">
    <source>
        <dbReference type="SAM" id="SignalP"/>
    </source>
</evidence>
<name>A0A7X0XVT5_9LIST</name>
<feature type="region of interest" description="Disordered" evidence="1">
    <location>
        <begin position="164"/>
        <end position="191"/>
    </location>
</feature>
<protein>
    <recommendedName>
        <fullName evidence="9">Lipoprotein</fullName>
    </recommendedName>
</protein>
<dbReference type="Proteomes" id="UP000539064">
    <property type="component" value="Unassembled WGS sequence"/>
</dbReference>
<feature type="chain" id="PRO_5041572096" description="Lipoprotein" evidence="2">
    <location>
        <begin position="21"/>
        <end position="205"/>
    </location>
</feature>
<evidence type="ECO:0000313" key="4">
    <source>
        <dbReference type="EMBL" id="MBC1616373.1"/>
    </source>
</evidence>
<proteinExistence type="predicted"/>
<evidence type="ECO:0000313" key="5">
    <source>
        <dbReference type="EMBL" id="MBC1792247.1"/>
    </source>
</evidence>
<evidence type="ECO:0000313" key="3">
    <source>
        <dbReference type="EMBL" id="MBC1401360.1"/>
    </source>
</evidence>
<dbReference type="RefSeq" id="WP_185405855.1">
    <property type="nucleotide sequence ID" value="NZ_JAARNA010000003.1"/>
</dbReference>
<reference evidence="6 7" key="1">
    <citation type="submission" date="2020-03" db="EMBL/GenBank/DDBJ databases">
        <title>Soil Listeria distribution.</title>
        <authorList>
            <person name="Liao J."/>
            <person name="Wiedmann M."/>
        </authorList>
    </citation>
    <scope>NUCLEOTIDE SEQUENCE [LARGE SCALE GENOMIC DNA]</scope>
    <source>
        <strain evidence="5 6">FSL L7-0978</strain>
        <strain evidence="4 8">FSL L7-1299</strain>
        <strain evidence="3 7">FSL L7-1658</strain>
    </source>
</reference>
<dbReference type="PROSITE" id="PS51257">
    <property type="entry name" value="PROKAR_LIPOPROTEIN"/>
    <property type="match status" value="1"/>
</dbReference>
<evidence type="ECO:0000256" key="1">
    <source>
        <dbReference type="SAM" id="MobiDB-lite"/>
    </source>
</evidence>
<comment type="caution">
    <text evidence="5">The sequence shown here is derived from an EMBL/GenBank/DDBJ whole genome shotgun (WGS) entry which is preliminary data.</text>
</comment>
<gene>
    <name evidence="3" type="ORF">HB836_07070</name>
    <name evidence="4" type="ORF">HB904_09240</name>
    <name evidence="5" type="ORF">HCA52_02365</name>
</gene>
<dbReference type="EMBL" id="JAARVG010000002">
    <property type="protein sequence ID" value="MBC1792247.1"/>
    <property type="molecule type" value="Genomic_DNA"/>
</dbReference>